<name>A0A225T006_9BURK</name>
<dbReference type="InterPro" id="IPR016035">
    <property type="entry name" value="Acyl_Trfase/lysoPLipase"/>
</dbReference>
<proteinExistence type="predicted"/>
<dbReference type="PANTHER" id="PTHR42681">
    <property type="entry name" value="MALONYL-COA-ACYL CARRIER PROTEIN TRANSACYLASE, MITOCHONDRIAL"/>
    <property type="match status" value="1"/>
</dbReference>
<evidence type="ECO:0000259" key="1">
    <source>
        <dbReference type="SMART" id="SM00827"/>
    </source>
</evidence>
<dbReference type="EMBL" id="NJGV01000001">
    <property type="protein sequence ID" value="OWY36864.1"/>
    <property type="molecule type" value="Genomic_DNA"/>
</dbReference>
<comment type="caution">
    <text evidence="2">The sequence shown here is derived from an EMBL/GenBank/DDBJ whole genome shotgun (WGS) entry which is preliminary data.</text>
</comment>
<dbReference type="InterPro" id="IPR050858">
    <property type="entry name" value="Mal-CoA-ACP_Trans/PKS_FabD"/>
</dbReference>
<dbReference type="GO" id="GO:0005829">
    <property type="term" value="C:cytosol"/>
    <property type="evidence" value="ECO:0007669"/>
    <property type="project" value="TreeGrafter"/>
</dbReference>
<dbReference type="Proteomes" id="UP000214747">
    <property type="component" value="Unassembled WGS sequence"/>
</dbReference>
<feature type="domain" description="Malonyl-CoA:ACP transacylase (MAT)" evidence="1">
    <location>
        <begin position="8"/>
        <end position="308"/>
    </location>
</feature>
<dbReference type="Gene3D" id="3.40.366.10">
    <property type="entry name" value="Malonyl-Coenzyme A Acyl Carrier Protein, domain 2"/>
    <property type="match status" value="1"/>
</dbReference>
<evidence type="ECO:0000313" key="3">
    <source>
        <dbReference type="Proteomes" id="UP000214747"/>
    </source>
</evidence>
<dbReference type="InterPro" id="IPR001227">
    <property type="entry name" value="Ac_transferase_dom_sf"/>
</dbReference>
<dbReference type="Gene3D" id="3.30.70.250">
    <property type="entry name" value="Malonyl-CoA ACP transacylase, ACP-binding"/>
    <property type="match status" value="1"/>
</dbReference>
<dbReference type="InterPro" id="IPR014043">
    <property type="entry name" value="Acyl_transferase_dom"/>
</dbReference>
<dbReference type="GO" id="GO:0004314">
    <property type="term" value="F:[acyl-carrier-protein] S-malonyltransferase activity"/>
    <property type="evidence" value="ECO:0007669"/>
    <property type="project" value="TreeGrafter"/>
</dbReference>
<protein>
    <submittedName>
        <fullName evidence="2">Malonyl CoA-ACP transacylase</fullName>
    </submittedName>
</protein>
<accession>A0A225T006</accession>
<organism evidence="2 3">
    <name type="scientific">Herbaspirillum aquaticum</name>
    <dbReference type="NCBI Taxonomy" id="568783"/>
    <lineage>
        <taxon>Bacteria</taxon>
        <taxon>Pseudomonadati</taxon>
        <taxon>Pseudomonadota</taxon>
        <taxon>Betaproteobacteria</taxon>
        <taxon>Burkholderiales</taxon>
        <taxon>Oxalobacteraceae</taxon>
        <taxon>Herbaspirillum</taxon>
    </lineage>
</organism>
<dbReference type="SMART" id="SM00827">
    <property type="entry name" value="PKS_AT"/>
    <property type="match status" value="1"/>
</dbReference>
<dbReference type="PANTHER" id="PTHR42681:SF6">
    <property type="entry name" value="BLL0263 PROTEIN"/>
    <property type="match status" value="1"/>
</dbReference>
<dbReference type="Pfam" id="PF00698">
    <property type="entry name" value="Acyl_transf_1"/>
    <property type="match status" value="1"/>
</dbReference>
<sequence>MSLRLAILCPGQGAQHAGMFDLLRNDPLASTFLTQSGLSSHLQAPMETVLSDPAQLFANRNAQPLIVAAQLAAWQALREPLADLAGAPLVVAGYSVGELAAYAVAGVIDPVESVALAARRATAMTEAASVQPAQGLMSIGGLPLSVAQQCLVNHAAYVAIVTGEDTLIAGGAGTALQAAADELAAAGARTSALPVGLASHTPLMQAATGIFAAELAALQLGSPGPALLAGVTGQAITDAAQAQALLVRQLVEPIQWAGCMDAMAERGVTVALELGPGAALSRMLRERHPQIACRSLADFRTISGALAWLGRQTD</sequence>
<dbReference type="RefSeq" id="WP_088753541.1">
    <property type="nucleotide sequence ID" value="NZ_NJGV01000001.1"/>
</dbReference>
<dbReference type="SUPFAM" id="SSF52151">
    <property type="entry name" value="FabD/lysophospholipase-like"/>
    <property type="match status" value="1"/>
</dbReference>
<dbReference type="AlphaFoldDB" id="A0A225T006"/>
<dbReference type="GO" id="GO:0006633">
    <property type="term" value="P:fatty acid biosynthetic process"/>
    <property type="evidence" value="ECO:0007669"/>
    <property type="project" value="TreeGrafter"/>
</dbReference>
<reference evidence="2 3" key="1">
    <citation type="journal article" date="2010" name="Int. J. Syst. Evol. Microbiol.">
        <title>Reclassification of Herbaspirillum putei as a later heterotypic synonym of Herbaspirillum huttiense, with the description of H. huttiense subsp. huttiense subsp. nov. and H. huttiense subsp. putei subsp. nov., comb. nov., and description of Herbaspirillum aquaticum sp. nov.</title>
        <authorList>
            <person name="Dobritsa A.P."/>
            <person name="Reddy M.C."/>
            <person name="Samadpour M."/>
        </authorList>
    </citation>
    <scope>NUCLEOTIDE SEQUENCE [LARGE SCALE GENOMIC DNA]</scope>
    <source>
        <strain evidence="2 3">IEH 4430</strain>
    </source>
</reference>
<keyword evidence="3" id="KW-1185">Reference proteome</keyword>
<gene>
    <name evidence="2" type="ORF">CEJ45_01870</name>
</gene>
<evidence type="ECO:0000313" key="2">
    <source>
        <dbReference type="EMBL" id="OWY36864.1"/>
    </source>
</evidence>